<gene>
    <name evidence="1" type="ORF">UFOVP450_72</name>
</gene>
<name>A0A6J5MHE3_9CAUD</name>
<reference evidence="1" key="1">
    <citation type="submission" date="2020-04" db="EMBL/GenBank/DDBJ databases">
        <authorList>
            <person name="Chiriac C."/>
            <person name="Salcher M."/>
            <person name="Ghai R."/>
            <person name="Kavagutti S V."/>
        </authorList>
    </citation>
    <scope>NUCLEOTIDE SEQUENCE</scope>
</reference>
<dbReference type="EMBL" id="LR796421">
    <property type="protein sequence ID" value="CAB4143119.1"/>
    <property type="molecule type" value="Genomic_DNA"/>
</dbReference>
<proteinExistence type="predicted"/>
<organism evidence="1">
    <name type="scientific">uncultured Caudovirales phage</name>
    <dbReference type="NCBI Taxonomy" id="2100421"/>
    <lineage>
        <taxon>Viruses</taxon>
        <taxon>Duplodnaviria</taxon>
        <taxon>Heunggongvirae</taxon>
        <taxon>Uroviricota</taxon>
        <taxon>Caudoviricetes</taxon>
        <taxon>Peduoviridae</taxon>
        <taxon>Maltschvirus</taxon>
        <taxon>Maltschvirus maltsch</taxon>
    </lineage>
</organism>
<sequence length="117" mass="13847">METRYLPEVSTVVPDYKHKAFTVYFKDDNSPLSLNFQNYLTWIMMKDAKLTDYMLGSHRDSSFNDMIQDLYEIGYPVDSKIVEFFAAMEDKLEPALLKFLQFMRNDFQEPQEEGGEF</sequence>
<evidence type="ECO:0000313" key="1">
    <source>
        <dbReference type="EMBL" id="CAB4143119.1"/>
    </source>
</evidence>
<accession>A0A6J5MHE3</accession>
<protein>
    <submittedName>
        <fullName evidence="1">Uncharacterized protein</fullName>
    </submittedName>
</protein>